<dbReference type="InterPro" id="IPR058532">
    <property type="entry name" value="YjbR/MT2646/Rv2570-like"/>
</dbReference>
<accession>A0A1I2QZ96</accession>
<dbReference type="Proteomes" id="UP000198623">
    <property type="component" value="Unassembled WGS sequence"/>
</dbReference>
<name>A0A1I2QZ96_9GAMM</name>
<dbReference type="AlphaFoldDB" id="A0A1I2QZ96"/>
<dbReference type="PANTHER" id="PTHR35145">
    <property type="entry name" value="CYTOPLASMIC PROTEIN-RELATED"/>
    <property type="match status" value="1"/>
</dbReference>
<evidence type="ECO:0000313" key="2">
    <source>
        <dbReference type="Proteomes" id="UP000198623"/>
    </source>
</evidence>
<dbReference type="GO" id="GO:0003677">
    <property type="term" value="F:DNA binding"/>
    <property type="evidence" value="ECO:0007669"/>
    <property type="project" value="UniProtKB-KW"/>
</dbReference>
<dbReference type="Pfam" id="PF04237">
    <property type="entry name" value="YjbR"/>
    <property type="match status" value="1"/>
</dbReference>
<keyword evidence="2" id="KW-1185">Reference proteome</keyword>
<dbReference type="STRING" id="1045558.SAMN05216175_105243"/>
<dbReference type="EMBL" id="FOOU01000005">
    <property type="protein sequence ID" value="SFG33618.1"/>
    <property type="molecule type" value="Genomic_DNA"/>
</dbReference>
<dbReference type="PANTHER" id="PTHR35145:SF1">
    <property type="entry name" value="CYTOPLASMIC PROTEIN"/>
    <property type="match status" value="1"/>
</dbReference>
<protein>
    <submittedName>
        <fullName evidence="1">Predicted DNA-binding protein, MmcQ/YjbR family</fullName>
    </submittedName>
</protein>
<sequence length="131" mass="14875">MDKKSLVEYLLSKPEAIVDYPFGPDVSVFKVKDKMFALLTRHQGQLSINLKSDPQDAIELRDLFDAVIPGYHMNKRHWNTVFVNSTIPDGELMRQIDCSYALVVKGLVKTKRLALELSYGTSIVYQGLRGE</sequence>
<dbReference type="InterPro" id="IPR038056">
    <property type="entry name" value="YjbR-like_sf"/>
</dbReference>
<dbReference type="OrthoDB" id="3194910at2"/>
<proteinExistence type="predicted"/>
<organism evidence="1 2">
    <name type="scientific">Neptunomonas qingdaonensis</name>
    <dbReference type="NCBI Taxonomy" id="1045558"/>
    <lineage>
        <taxon>Bacteria</taxon>
        <taxon>Pseudomonadati</taxon>
        <taxon>Pseudomonadota</taxon>
        <taxon>Gammaproteobacteria</taxon>
        <taxon>Oceanospirillales</taxon>
        <taxon>Oceanospirillaceae</taxon>
        <taxon>Neptunomonas</taxon>
    </lineage>
</organism>
<keyword evidence="1" id="KW-0238">DNA-binding</keyword>
<dbReference type="RefSeq" id="WP_090727418.1">
    <property type="nucleotide sequence ID" value="NZ_FOOU01000005.1"/>
</dbReference>
<gene>
    <name evidence="1" type="ORF">SAMN05216175_105243</name>
</gene>
<dbReference type="Gene3D" id="3.90.1150.30">
    <property type="match status" value="1"/>
</dbReference>
<dbReference type="SUPFAM" id="SSF142906">
    <property type="entry name" value="YjbR-like"/>
    <property type="match status" value="1"/>
</dbReference>
<evidence type="ECO:0000313" key="1">
    <source>
        <dbReference type="EMBL" id="SFG33618.1"/>
    </source>
</evidence>
<reference evidence="2" key="1">
    <citation type="submission" date="2016-10" db="EMBL/GenBank/DDBJ databases">
        <authorList>
            <person name="Varghese N."/>
            <person name="Submissions S."/>
        </authorList>
    </citation>
    <scope>NUCLEOTIDE SEQUENCE [LARGE SCALE GENOMIC DNA]</scope>
    <source>
        <strain evidence="2">CGMCC 1.10971</strain>
    </source>
</reference>
<dbReference type="InterPro" id="IPR007351">
    <property type="entry name" value="YjbR"/>
</dbReference>